<name>A0AAE3ZIZ3_9ACTN</name>
<keyword evidence="2" id="KW-1185">Reference proteome</keyword>
<evidence type="ECO:0000313" key="1">
    <source>
        <dbReference type="EMBL" id="MDR7304478.1"/>
    </source>
</evidence>
<dbReference type="AlphaFoldDB" id="A0AAE3ZIZ3"/>
<protein>
    <submittedName>
        <fullName evidence="1">Uncharacterized protein</fullName>
    </submittedName>
</protein>
<dbReference type="EMBL" id="JAVDXW010000002">
    <property type="protein sequence ID" value="MDR7304478.1"/>
    <property type="molecule type" value="Genomic_DNA"/>
</dbReference>
<comment type="caution">
    <text evidence="1">The sequence shown here is derived from an EMBL/GenBank/DDBJ whole genome shotgun (WGS) entry which is preliminary data.</text>
</comment>
<organism evidence="1 2">
    <name type="scientific">Haloactinomyces albus</name>
    <dbReference type="NCBI Taxonomy" id="1352928"/>
    <lineage>
        <taxon>Bacteria</taxon>
        <taxon>Bacillati</taxon>
        <taxon>Actinomycetota</taxon>
        <taxon>Actinomycetes</taxon>
        <taxon>Actinopolysporales</taxon>
        <taxon>Actinopolysporaceae</taxon>
        <taxon>Haloactinomyces</taxon>
    </lineage>
</organism>
<proteinExistence type="predicted"/>
<dbReference type="RefSeq" id="WP_310278617.1">
    <property type="nucleotide sequence ID" value="NZ_JAVDXW010000002.1"/>
</dbReference>
<evidence type="ECO:0000313" key="2">
    <source>
        <dbReference type="Proteomes" id="UP001180845"/>
    </source>
</evidence>
<accession>A0AAE3ZIZ3</accession>
<gene>
    <name evidence="1" type="ORF">JOF55_004722</name>
</gene>
<reference evidence="1" key="1">
    <citation type="submission" date="2023-07" db="EMBL/GenBank/DDBJ databases">
        <title>Sequencing the genomes of 1000 actinobacteria strains.</title>
        <authorList>
            <person name="Klenk H.-P."/>
        </authorList>
    </citation>
    <scope>NUCLEOTIDE SEQUENCE</scope>
    <source>
        <strain evidence="1">DSM 45977</strain>
    </source>
</reference>
<sequence length="65" mass="7002">MGDSRRCDWCGCVLEPEALAWTLAFETDAGGQDRVPGVEVVLIACSQEHLQALQADSARAEGVRL</sequence>
<dbReference type="Proteomes" id="UP001180845">
    <property type="component" value="Unassembled WGS sequence"/>
</dbReference>